<protein>
    <submittedName>
        <fullName evidence="2">Glycosyl transferase</fullName>
    </submittedName>
</protein>
<dbReference type="CDD" id="cd03811">
    <property type="entry name" value="GT4_GT28_WabH-like"/>
    <property type="match status" value="1"/>
</dbReference>
<name>A0ABQ5Y138_9VIBR</name>
<keyword evidence="2" id="KW-0808">Transferase</keyword>
<reference evidence="3" key="1">
    <citation type="journal article" date="2019" name="Int. J. Syst. Evol. Microbiol.">
        <title>The Global Catalogue of Microorganisms (GCM) 10K type strain sequencing project: providing services to taxonomists for standard genome sequencing and annotation.</title>
        <authorList>
            <consortium name="The Broad Institute Genomics Platform"/>
            <consortium name="The Broad Institute Genome Sequencing Center for Infectious Disease"/>
            <person name="Wu L."/>
            <person name="Ma J."/>
        </authorList>
    </citation>
    <scope>NUCLEOTIDE SEQUENCE [LARGE SCALE GENOMIC DNA]</scope>
    <source>
        <strain evidence="3">NBRC 110633</strain>
    </source>
</reference>
<dbReference type="GO" id="GO:0016740">
    <property type="term" value="F:transferase activity"/>
    <property type="evidence" value="ECO:0007669"/>
    <property type="project" value="UniProtKB-KW"/>
</dbReference>
<accession>A0ABQ5Y138</accession>
<dbReference type="Proteomes" id="UP001156669">
    <property type="component" value="Unassembled WGS sequence"/>
</dbReference>
<feature type="domain" description="Glycosyl transferase family 1" evidence="1">
    <location>
        <begin position="215"/>
        <end position="356"/>
    </location>
</feature>
<dbReference type="RefSeq" id="WP_045399379.1">
    <property type="nucleotide sequence ID" value="NZ_BBLD01000021.1"/>
</dbReference>
<evidence type="ECO:0000313" key="3">
    <source>
        <dbReference type="Proteomes" id="UP001156669"/>
    </source>
</evidence>
<gene>
    <name evidence="2" type="primary">wabH</name>
    <name evidence="2" type="ORF">GCM10007906_22740</name>
</gene>
<sequence length="389" mass="44015">MQVAIVVNSLKIGGMERVAVNLADSFLDAGHKTDLIYLKNRTCELSPKNKALPIHLFNLKKSVFSTGIGIVWFIICKLLNLLSRKTFPIWFAYAEALAFKKHLRALEKKNGSKFDLVIFRGQGTFEHLWPLQDARFVYVCENVQKADMYGPLSRWVFSKLFNGRNVTCVSDGALNSFRDMAKLHCITPRKSVMLNNPNDFQHIQQQATLETKPLHEKPYILGLGRIVPQKNFSLLVQAYDYAIKNFGIQQDLVLVGDGNDRATVENEVTRLGLNDRVHFKGSQTNPFPWYQQADLYVLSSKHEGLGMVLIESLACGTKVVSTDSHGGVRQIMNGELEPFLAKETPDSLGTIIYEALNFKESDAFSHFVQDTLKRFDGKTIVDNYLKEFT</sequence>
<dbReference type="Pfam" id="PF00534">
    <property type="entry name" value="Glycos_transf_1"/>
    <property type="match status" value="1"/>
</dbReference>
<comment type="caution">
    <text evidence="2">The sequence shown here is derived from an EMBL/GenBank/DDBJ whole genome shotgun (WGS) entry which is preliminary data.</text>
</comment>
<evidence type="ECO:0000313" key="2">
    <source>
        <dbReference type="EMBL" id="GLR04686.1"/>
    </source>
</evidence>
<organism evidence="2 3">
    <name type="scientific">Vibrio hyugaensis</name>
    <dbReference type="NCBI Taxonomy" id="1534743"/>
    <lineage>
        <taxon>Bacteria</taxon>
        <taxon>Pseudomonadati</taxon>
        <taxon>Pseudomonadota</taxon>
        <taxon>Gammaproteobacteria</taxon>
        <taxon>Vibrionales</taxon>
        <taxon>Vibrionaceae</taxon>
        <taxon>Vibrio</taxon>
    </lineage>
</organism>
<dbReference type="InterPro" id="IPR001296">
    <property type="entry name" value="Glyco_trans_1"/>
</dbReference>
<evidence type="ECO:0000259" key="1">
    <source>
        <dbReference type="Pfam" id="PF00534"/>
    </source>
</evidence>
<keyword evidence="3" id="KW-1185">Reference proteome</keyword>
<proteinExistence type="predicted"/>
<dbReference type="Gene3D" id="3.40.50.2000">
    <property type="entry name" value="Glycogen Phosphorylase B"/>
    <property type="match status" value="2"/>
</dbReference>
<dbReference type="EMBL" id="BSOE01000046">
    <property type="protein sequence ID" value="GLR04686.1"/>
    <property type="molecule type" value="Genomic_DNA"/>
</dbReference>
<dbReference type="SUPFAM" id="SSF53756">
    <property type="entry name" value="UDP-Glycosyltransferase/glycogen phosphorylase"/>
    <property type="match status" value="1"/>
</dbReference>
<dbReference type="PANTHER" id="PTHR12526">
    <property type="entry name" value="GLYCOSYLTRANSFERASE"/>
    <property type="match status" value="1"/>
</dbReference>